<proteinExistence type="predicted"/>
<dbReference type="EMBL" id="UNRR01000050">
    <property type="protein sequence ID" value="SYZ80157.1"/>
    <property type="molecule type" value="Genomic_DNA"/>
</dbReference>
<dbReference type="Proteomes" id="UP000262072">
    <property type="component" value="Unassembled WGS sequence"/>
</dbReference>
<evidence type="ECO:0000313" key="1">
    <source>
        <dbReference type="EMBL" id="SYZ80157.1"/>
    </source>
</evidence>
<dbReference type="AlphaFoldDB" id="A0A383TJV4"/>
<organism evidence="1 2">
    <name type="scientific">Trichococcus shcherbakoviae</name>
    <dbReference type="NCBI Taxonomy" id="2094020"/>
    <lineage>
        <taxon>Bacteria</taxon>
        <taxon>Bacillati</taxon>
        <taxon>Bacillota</taxon>
        <taxon>Bacilli</taxon>
        <taxon>Lactobacillales</taxon>
        <taxon>Carnobacteriaceae</taxon>
        <taxon>Trichococcus</taxon>
    </lineage>
</organism>
<gene>
    <name evidence="1" type="ORF">TART1_3033</name>
</gene>
<sequence length="108" mass="11384">VEVTSSTSAGAVNVGNFGTVDGVVIKEIFFDDSLRKSVSTTQELVGRTMNTIMAENAEGTDLAAFERKVVYKDTTETISGGLTLGGSVSVSSLNFESDFDGVSEQAYK</sequence>
<evidence type="ECO:0000313" key="2">
    <source>
        <dbReference type="Proteomes" id="UP000262072"/>
    </source>
</evidence>
<name>A0A383TJV4_9LACT</name>
<reference evidence="2" key="1">
    <citation type="submission" date="2018-05" db="EMBL/GenBank/DDBJ databases">
        <authorList>
            <person name="Strepis N."/>
        </authorList>
    </citation>
    <scope>NUCLEOTIDE SEQUENCE [LARGE SCALE GENOMIC DNA]</scope>
</reference>
<dbReference type="RefSeq" id="WP_160117153.1">
    <property type="nucleotide sequence ID" value="NZ_UNRR01000050.1"/>
</dbReference>
<accession>A0A383TJV4</accession>
<feature type="non-terminal residue" evidence="1">
    <location>
        <position position="1"/>
    </location>
</feature>
<feature type="non-terminal residue" evidence="1">
    <location>
        <position position="108"/>
    </location>
</feature>
<protein>
    <submittedName>
        <fullName evidence="1">Uncharacterized protein</fullName>
    </submittedName>
</protein>